<dbReference type="Gene3D" id="1.10.246.140">
    <property type="match status" value="1"/>
</dbReference>
<keyword evidence="9 11" id="KW-0804">Transcription</keyword>
<evidence type="ECO:0000256" key="1">
    <source>
        <dbReference type="ARBA" id="ARBA00004642"/>
    </source>
</evidence>
<keyword evidence="3 11" id="KW-0509">mRNA transport</keyword>
<sequence>MDPQDLQETIHTKLIKSGERERLKELLRERLAESGWENEMRALCRAFVRDKVTSSVRLDDLIKVITPRGRESVPDNVKAELLQQIRSFIASNAV</sequence>
<evidence type="ECO:0000256" key="3">
    <source>
        <dbReference type="ARBA" id="ARBA00022816"/>
    </source>
</evidence>
<dbReference type="Pfam" id="PF10163">
    <property type="entry name" value="EnY2"/>
    <property type="match status" value="1"/>
</dbReference>
<gene>
    <name evidence="12" type="ORF">SLEP1_g26795</name>
</gene>
<keyword evidence="7 11" id="KW-0805">Transcription regulation</keyword>
<evidence type="ECO:0000256" key="7">
    <source>
        <dbReference type="ARBA" id="ARBA00023015"/>
    </source>
</evidence>
<dbReference type="AlphaFoldDB" id="A0AAV5JXK2"/>
<comment type="caution">
    <text evidence="12">The sequence shown here is derived from an EMBL/GenBank/DDBJ whole genome shotgun (WGS) entry which is preliminary data.</text>
</comment>
<evidence type="ECO:0000256" key="10">
    <source>
        <dbReference type="ARBA" id="ARBA00023242"/>
    </source>
</evidence>
<evidence type="ECO:0000256" key="8">
    <source>
        <dbReference type="ARBA" id="ARBA00023159"/>
    </source>
</evidence>
<dbReference type="GO" id="GO:0006368">
    <property type="term" value="P:transcription elongation by RNA polymerase II"/>
    <property type="evidence" value="ECO:0007669"/>
    <property type="project" value="UniProtKB-UniRule"/>
</dbReference>
<keyword evidence="10 11" id="KW-0539">Nucleus</keyword>
<dbReference type="GO" id="GO:0015031">
    <property type="term" value="P:protein transport"/>
    <property type="evidence" value="ECO:0007669"/>
    <property type="project" value="UniProtKB-KW"/>
</dbReference>
<dbReference type="Proteomes" id="UP001054252">
    <property type="component" value="Unassembled WGS sequence"/>
</dbReference>
<evidence type="ECO:0000256" key="11">
    <source>
        <dbReference type="HAMAP-Rule" id="MF_03046"/>
    </source>
</evidence>
<dbReference type="GO" id="GO:0070390">
    <property type="term" value="C:transcription export complex 2"/>
    <property type="evidence" value="ECO:0007669"/>
    <property type="project" value="UniProtKB-UniRule"/>
</dbReference>
<dbReference type="GO" id="GO:0005654">
    <property type="term" value="C:nucleoplasm"/>
    <property type="evidence" value="ECO:0007669"/>
    <property type="project" value="UniProtKB-SubCell"/>
</dbReference>
<evidence type="ECO:0000256" key="2">
    <source>
        <dbReference type="ARBA" id="ARBA00022448"/>
    </source>
</evidence>
<comment type="function">
    <text evidence="11">Involved in mRNA export coupled transcription activation by association with both the TREX-2 and the SAGA complexes. The transcription regulatory histone acetylation (HAT) complex SAGA is a multiprotein complex that activates transcription by remodeling chromatin and mediating histone acetylation and deubiquitination. Within the SAGA complex, participates to a subcomplex that specifically deubiquitinates histones. The SAGA complex is recruited to specific gene promoters by activators, where it is required for transcription. The TREX-2 complex functions in docking export-competent ribonucleoprotein particles (mRNPs) to the nuclear entrance of the nuclear pore complex (nuclear basket). TREX-2 participates in mRNA export and accurate chromatin positioning in the nucleus by tethering genes to the nuclear periphery.</text>
</comment>
<keyword evidence="8 11" id="KW-0010">Activator</keyword>
<name>A0AAV5JXK2_9ROSI</name>
<dbReference type="GO" id="GO:0006406">
    <property type="term" value="P:mRNA export from nucleus"/>
    <property type="evidence" value="ECO:0007669"/>
    <property type="project" value="UniProtKB-UniRule"/>
</dbReference>
<comment type="subcellular location">
    <subcellularLocation>
        <location evidence="1 11">Nucleus</location>
        <location evidence="1 11">Nucleoplasm</location>
    </subcellularLocation>
</comment>
<keyword evidence="2 11" id="KW-0813">Transport</keyword>
<dbReference type="GO" id="GO:0005643">
    <property type="term" value="C:nuclear pore"/>
    <property type="evidence" value="ECO:0007669"/>
    <property type="project" value="UniProtKB-UniRule"/>
</dbReference>
<evidence type="ECO:0000256" key="6">
    <source>
        <dbReference type="ARBA" id="ARBA00023010"/>
    </source>
</evidence>
<keyword evidence="5 11" id="KW-0653">Protein transport</keyword>
<evidence type="ECO:0000313" key="12">
    <source>
        <dbReference type="EMBL" id="GKV16102.1"/>
    </source>
</evidence>
<evidence type="ECO:0000313" key="13">
    <source>
        <dbReference type="Proteomes" id="UP001054252"/>
    </source>
</evidence>
<evidence type="ECO:0000256" key="4">
    <source>
        <dbReference type="ARBA" id="ARBA00022853"/>
    </source>
</evidence>
<comment type="similarity">
    <text evidence="11">Belongs to the ENY2 family.</text>
</comment>
<evidence type="ECO:0000256" key="5">
    <source>
        <dbReference type="ARBA" id="ARBA00022927"/>
    </source>
</evidence>
<keyword evidence="6 11" id="KW-0811">Translocation</keyword>
<dbReference type="EMBL" id="BPVZ01000044">
    <property type="protein sequence ID" value="GKV16102.1"/>
    <property type="molecule type" value="Genomic_DNA"/>
</dbReference>
<dbReference type="PANTHER" id="PTHR12514">
    <property type="entry name" value="ENHANCER OF YELLOW 2 TRANSCRIPTION FACTOR"/>
    <property type="match status" value="1"/>
</dbReference>
<keyword evidence="4 11" id="KW-0156">Chromatin regulator</keyword>
<evidence type="ECO:0000256" key="9">
    <source>
        <dbReference type="ARBA" id="ARBA00023163"/>
    </source>
</evidence>
<dbReference type="GO" id="GO:0000124">
    <property type="term" value="C:SAGA complex"/>
    <property type="evidence" value="ECO:0007669"/>
    <property type="project" value="UniProtKB-UniRule"/>
</dbReference>
<reference evidence="12 13" key="1">
    <citation type="journal article" date="2021" name="Commun. Biol.">
        <title>The genome of Shorea leprosula (Dipterocarpaceae) highlights the ecological relevance of drought in aseasonal tropical rainforests.</title>
        <authorList>
            <person name="Ng K.K.S."/>
            <person name="Kobayashi M.J."/>
            <person name="Fawcett J.A."/>
            <person name="Hatakeyama M."/>
            <person name="Paape T."/>
            <person name="Ng C.H."/>
            <person name="Ang C.C."/>
            <person name="Tnah L.H."/>
            <person name="Lee C.T."/>
            <person name="Nishiyama T."/>
            <person name="Sese J."/>
            <person name="O'Brien M.J."/>
            <person name="Copetti D."/>
            <person name="Mohd Noor M.I."/>
            <person name="Ong R.C."/>
            <person name="Putra M."/>
            <person name="Sireger I.Z."/>
            <person name="Indrioko S."/>
            <person name="Kosugi Y."/>
            <person name="Izuno A."/>
            <person name="Isagi Y."/>
            <person name="Lee S.L."/>
            <person name="Shimizu K.K."/>
        </authorList>
    </citation>
    <scope>NUCLEOTIDE SEQUENCE [LARGE SCALE GENOMIC DNA]</scope>
    <source>
        <strain evidence="12">214</strain>
    </source>
</reference>
<dbReference type="GO" id="GO:0071819">
    <property type="term" value="C:DUBm complex"/>
    <property type="evidence" value="ECO:0007669"/>
    <property type="project" value="UniProtKB-UniRule"/>
</dbReference>
<proteinExistence type="inferred from homology"/>
<dbReference type="FunFam" id="1.10.246.140:FF:000001">
    <property type="entry name" value="Transcription and mRNA export factor ENY2"/>
    <property type="match status" value="1"/>
</dbReference>
<organism evidence="12 13">
    <name type="scientific">Rubroshorea leprosula</name>
    <dbReference type="NCBI Taxonomy" id="152421"/>
    <lineage>
        <taxon>Eukaryota</taxon>
        <taxon>Viridiplantae</taxon>
        <taxon>Streptophyta</taxon>
        <taxon>Embryophyta</taxon>
        <taxon>Tracheophyta</taxon>
        <taxon>Spermatophyta</taxon>
        <taxon>Magnoliopsida</taxon>
        <taxon>eudicotyledons</taxon>
        <taxon>Gunneridae</taxon>
        <taxon>Pentapetalae</taxon>
        <taxon>rosids</taxon>
        <taxon>malvids</taxon>
        <taxon>Malvales</taxon>
        <taxon>Dipterocarpaceae</taxon>
        <taxon>Rubroshorea</taxon>
    </lineage>
</organism>
<comment type="subunit">
    <text evidence="11">Component of the nuclear pore complex (NPC)-associated TREX-2 complex (transcription and export complex 2). Component of the SAGA transcription coactivator-HAT complex. Within the SAGA complex, participates to a subcomplex of SAGA called the DUB module (deubiquitination module).</text>
</comment>
<keyword evidence="13" id="KW-1185">Reference proteome</keyword>
<accession>A0AAV5JXK2</accession>
<dbReference type="InterPro" id="IPR038212">
    <property type="entry name" value="TF_EnY2_sf"/>
</dbReference>
<protein>
    <recommendedName>
        <fullName evidence="11">Transcription and mRNA export factor ENY2</fullName>
    </recommendedName>
    <alternativeName>
        <fullName evidence="11">Enhancer of yellow 2 transcription factor homolog</fullName>
    </alternativeName>
</protein>
<dbReference type="GO" id="GO:0006325">
    <property type="term" value="P:chromatin organization"/>
    <property type="evidence" value="ECO:0007669"/>
    <property type="project" value="UniProtKB-KW"/>
</dbReference>
<dbReference type="GO" id="GO:0003713">
    <property type="term" value="F:transcription coactivator activity"/>
    <property type="evidence" value="ECO:0007669"/>
    <property type="project" value="UniProtKB-UniRule"/>
</dbReference>
<dbReference type="HAMAP" id="MF_03046">
    <property type="entry name" value="ENY2_Sus1"/>
    <property type="match status" value="1"/>
</dbReference>
<dbReference type="InterPro" id="IPR018783">
    <property type="entry name" value="TF_ENY2"/>
</dbReference>